<proteinExistence type="predicted"/>
<evidence type="ECO:0000313" key="1">
    <source>
        <dbReference type="EMBL" id="QHT90802.1"/>
    </source>
</evidence>
<accession>A0A6C0ID43</accession>
<protein>
    <recommendedName>
        <fullName evidence="2">CHRD domain-containing protein</fullName>
    </recommendedName>
</protein>
<name>A0A6C0ID43_9ZZZZ</name>
<reference evidence="1" key="1">
    <citation type="journal article" date="2020" name="Nature">
        <title>Giant virus diversity and host interactions through global metagenomics.</title>
        <authorList>
            <person name="Schulz F."/>
            <person name="Roux S."/>
            <person name="Paez-Espino D."/>
            <person name="Jungbluth S."/>
            <person name="Walsh D.A."/>
            <person name="Denef V.J."/>
            <person name="McMahon K.D."/>
            <person name="Konstantinidis K.T."/>
            <person name="Eloe-Fadrosh E.A."/>
            <person name="Kyrpides N.C."/>
            <person name="Woyke T."/>
        </authorList>
    </citation>
    <scope>NUCLEOTIDE SEQUENCE</scope>
    <source>
        <strain evidence="1">GVMAG-M-3300023184-71</strain>
    </source>
</reference>
<dbReference type="AlphaFoldDB" id="A0A6C0ID43"/>
<sequence length="162" mass="17059">MSPTYIAQTPYGVCTYQQLSNGTLKGSIQFTDLSGVSAVHIHSAASGNPILVWLATSCQWEAGVAQTTPLANAPCCARGSSNPNCSLKAPPGTPYTKRASYTTFSFCVPLPEGCTGETCPWTSEGTLLNFHGYDFQYMKKGCPSSGTPGADMILSVPFTAQS</sequence>
<organism evidence="1">
    <name type="scientific">viral metagenome</name>
    <dbReference type="NCBI Taxonomy" id="1070528"/>
    <lineage>
        <taxon>unclassified sequences</taxon>
        <taxon>metagenomes</taxon>
        <taxon>organismal metagenomes</taxon>
    </lineage>
</organism>
<dbReference type="EMBL" id="MN740159">
    <property type="protein sequence ID" value="QHT90802.1"/>
    <property type="molecule type" value="Genomic_DNA"/>
</dbReference>
<evidence type="ECO:0008006" key="2">
    <source>
        <dbReference type="Google" id="ProtNLM"/>
    </source>
</evidence>